<name>A0AA48P888_9VIRU</name>
<reference evidence="2" key="2">
    <citation type="submission" date="2023-01" db="EMBL/GenBank/DDBJ databases">
        <authorList>
            <person name="Rosani U."/>
            <person name="Delmont T.O."/>
            <person name="Gaia M."/>
            <person name="Krupovic M."/>
        </authorList>
    </citation>
    <scope>NUCLEOTIDE SEQUENCE</scope>
    <source>
        <strain evidence="2">MalacoHV2/Med/2018 153</strain>
    </source>
</reference>
<evidence type="ECO:0000256" key="1">
    <source>
        <dbReference type="SAM" id="MobiDB-lite"/>
    </source>
</evidence>
<proteinExistence type="predicted"/>
<evidence type="ECO:0000313" key="2">
    <source>
        <dbReference type="EMBL" id="DBA11575.1"/>
    </source>
</evidence>
<dbReference type="EMBL" id="BK063060">
    <property type="protein sequence ID" value="DBA11575.1"/>
    <property type="molecule type" value="Genomic_DNA"/>
</dbReference>
<feature type="compositionally biased region" description="Low complexity" evidence="1">
    <location>
        <begin position="433"/>
        <end position="444"/>
    </location>
</feature>
<organism evidence="2">
    <name type="scientific">Malaco herpesvirus 2</name>
    <dbReference type="NCBI Taxonomy" id="3031798"/>
    <lineage>
        <taxon>Viruses</taxon>
        <taxon>Duplodnaviria</taxon>
        <taxon>Heunggongvirae</taxon>
        <taxon>Peploviricota</taxon>
        <taxon>Herviviricetes</taxon>
        <taxon>Herpesvirales</taxon>
        <taxon>Malacoherpesviridae</taxon>
    </lineage>
</organism>
<protein>
    <submittedName>
        <fullName evidence="2">ORF35</fullName>
    </submittedName>
</protein>
<feature type="region of interest" description="Disordered" evidence="1">
    <location>
        <begin position="528"/>
        <end position="552"/>
    </location>
</feature>
<reference evidence="2" key="1">
    <citation type="journal article" date="2023" name="Front. Mar. Sci.">
        <title>Tracing the invertebrate herpesviruses in the global sequence datasets.</title>
        <authorList>
            <person name="Rosani U."/>
            <person name="Gaia M."/>
            <person name="Delmont T.O."/>
            <person name="Krupovic M."/>
        </authorList>
    </citation>
    <scope>NUCLEOTIDE SEQUENCE</scope>
    <source>
        <strain evidence="2">MalacoHV2/Med/2018 153</strain>
    </source>
</reference>
<accession>A0AA48P888</accession>
<dbReference type="SUPFAM" id="SSF50789">
    <property type="entry name" value="Herpes virus serine proteinase, assemblin"/>
    <property type="match status" value="1"/>
</dbReference>
<feature type="region of interest" description="Disordered" evidence="1">
    <location>
        <begin position="430"/>
        <end position="455"/>
    </location>
</feature>
<sequence>MAISCVGYATFIGDKNEEIEFDRHGKFMKISHELADSIIANCKNKPLLLSHDSKLPIGKVIDFYKEDVIFNSQLNPALKCRFKITSPKFIRLMKQNAKHFYDVQKNPPGYISTDNFLPRSDYNSDREINIRDILMNYYPGLSIAHNKDNLQVEELSLCIAGARDGTVLENATFDADDSEFQNFDDDAIDCNYLIHSMAAVPVIANYHAIKKLVESDFVHLNQNLPHSFPDEKIITTLCEAYSYMFDNHKMSVIPESESNRTKPTKDQNIEMVTTTENINSNSLKKDNLNHQHIENIDVDQHGFEMCENSTETTLEYNSTSDSLKKDNLDQHIDNTNVDKHDSEMYKNTTETILEYDSINAKPIPSLNKHTNLKNASVRNNLISTKRKLDNLFDKSANMSSSVQDITEANSDKLNQLLRLLKTKTKKKIKRKYQLSSDSAESSSSDENKVSLKSRKRMRHRYSYDCSCHNRRSRVCEKNCGCHSQHVTKCHPSPDVYSAPQNAVQTAGNIPQNAVHKYYYVPYNPVKTKSESSEVTSPPIHEQSTTSLQDNAKEITGDMFDSWVSKYSDRENN</sequence>